<protein>
    <submittedName>
        <fullName evidence="2">Uncharacterized protein</fullName>
    </submittedName>
</protein>
<organism evidence="2 3">
    <name type="scientific">Sphingomonas naphthae</name>
    <dbReference type="NCBI Taxonomy" id="1813468"/>
    <lineage>
        <taxon>Bacteria</taxon>
        <taxon>Pseudomonadati</taxon>
        <taxon>Pseudomonadota</taxon>
        <taxon>Alphaproteobacteria</taxon>
        <taxon>Sphingomonadales</taxon>
        <taxon>Sphingomonadaceae</taxon>
        <taxon>Sphingomonas</taxon>
    </lineage>
</organism>
<evidence type="ECO:0000256" key="1">
    <source>
        <dbReference type="SAM" id="MobiDB-lite"/>
    </source>
</evidence>
<evidence type="ECO:0000313" key="2">
    <source>
        <dbReference type="EMBL" id="WCT73929.1"/>
    </source>
</evidence>
<feature type="compositionally biased region" description="Low complexity" evidence="1">
    <location>
        <begin position="129"/>
        <end position="141"/>
    </location>
</feature>
<keyword evidence="3" id="KW-1185">Reference proteome</keyword>
<name>A0ABY7TQ04_9SPHN</name>
<sequence>MLRLPPKMPEAEWLDVLPGVRVQFAPIGPKSFRAAQQACLTALNADAEDKEEASDEMSRELIRRGIMAWEGVGNAHGDPVAVTPEAVELFLSDPLAFAAACSVYTTPFFIRNAEGNGFAGSLDGTGAEATPASDTATSSATQDVWADVKDETMQQTPQTPASTDSTSVSPTKPKRSGT</sequence>
<feature type="region of interest" description="Disordered" evidence="1">
    <location>
        <begin position="124"/>
        <end position="178"/>
    </location>
</feature>
<gene>
    <name evidence="2" type="ORF">PQ455_01465</name>
</gene>
<evidence type="ECO:0000313" key="3">
    <source>
        <dbReference type="Proteomes" id="UP001220395"/>
    </source>
</evidence>
<feature type="compositionally biased region" description="Polar residues" evidence="1">
    <location>
        <begin position="153"/>
        <end position="170"/>
    </location>
</feature>
<dbReference type="RefSeq" id="WP_273688570.1">
    <property type="nucleotide sequence ID" value="NZ_CP117411.1"/>
</dbReference>
<dbReference type="EMBL" id="CP117411">
    <property type="protein sequence ID" value="WCT73929.1"/>
    <property type="molecule type" value="Genomic_DNA"/>
</dbReference>
<reference evidence="2 3" key="1">
    <citation type="submission" date="2023-02" db="EMBL/GenBank/DDBJ databases">
        <title>Genome sequence of Sphingomonas naphthae.</title>
        <authorList>
            <person name="Kim S."/>
            <person name="Heo J."/>
            <person name="Kwon S.-W."/>
        </authorList>
    </citation>
    <scope>NUCLEOTIDE SEQUENCE [LARGE SCALE GENOMIC DNA]</scope>
    <source>
        <strain evidence="2 3">KACC 18716</strain>
    </source>
</reference>
<proteinExistence type="predicted"/>
<dbReference type="Proteomes" id="UP001220395">
    <property type="component" value="Chromosome"/>
</dbReference>
<accession>A0ABY7TQ04</accession>